<evidence type="ECO:0000256" key="6">
    <source>
        <dbReference type="SAM" id="MobiDB-lite"/>
    </source>
</evidence>
<dbReference type="GO" id="GO:0008270">
    <property type="term" value="F:zinc ion binding"/>
    <property type="evidence" value="ECO:0007669"/>
    <property type="project" value="InterPro"/>
</dbReference>
<keyword evidence="9" id="KW-1185">Reference proteome</keyword>
<dbReference type="EMBL" id="GG698961">
    <property type="protein sequence ID" value="EEU34585.1"/>
    <property type="molecule type" value="Genomic_DNA"/>
</dbReference>
<accession>C7ZN11</accession>
<dbReference type="SMART" id="SM00906">
    <property type="entry name" value="Fungal_trans"/>
    <property type="match status" value="1"/>
</dbReference>
<protein>
    <recommendedName>
        <fullName evidence="7">Xylanolytic transcriptional activator regulatory domain-containing protein</fullName>
    </recommendedName>
</protein>
<dbReference type="GO" id="GO:0003677">
    <property type="term" value="F:DNA binding"/>
    <property type="evidence" value="ECO:0007669"/>
    <property type="project" value="InterPro"/>
</dbReference>
<dbReference type="GO" id="GO:0000981">
    <property type="term" value="F:DNA-binding transcription factor activity, RNA polymerase II-specific"/>
    <property type="evidence" value="ECO:0007669"/>
    <property type="project" value="InterPro"/>
</dbReference>
<evidence type="ECO:0000256" key="5">
    <source>
        <dbReference type="ARBA" id="ARBA00023242"/>
    </source>
</evidence>
<dbReference type="RefSeq" id="XP_003040298.1">
    <property type="nucleotide sequence ID" value="XM_003040252.1"/>
</dbReference>
<dbReference type="PANTHER" id="PTHR47338:SF10">
    <property type="entry name" value="TRANSCRIPTION FACTOR DOMAIN-CONTAINING PROTEIN-RELATED"/>
    <property type="match status" value="1"/>
</dbReference>
<dbReference type="InterPro" id="IPR050815">
    <property type="entry name" value="TF_fung"/>
</dbReference>
<reference evidence="8 9" key="1">
    <citation type="journal article" date="2009" name="PLoS Genet.">
        <title>The genome of Nectria haematococca: contribution of supernumerary chromosomes to gene expansion.</title>
        <authorList>
            <person name="Coleman J.J."/>
            <person name="Rounsley S.D."/>
            <person name="Rodriguez-Carres M."/>
            <person name="Kuo A."/>
            <person name="Wasmann C.C."/>
            <person name="Grimwood J."/>
            <person name="Schmutz J."/>
            <person name="Taga M."/>
            <person name="White G.J."/>
            <person name="Zhou S."/>
            <person name="Schwartz D.C."/>
            <person name="Freitag M."/>
            <person name="Ma L.J."/>
            <person name="Danchin E.G."/>
            <person name="Henrissat B."/>
            <person name="Coutinho P.M."/>
            <person name="Nelson D.R."/>
            <person name="Straney D."/>
            <person name="Napoli C.A."/>
            <person name="Barker B.M."/>
            <person name="Gribskov M."/>
            <person name="Rep M."/>
            <person name="Kroken S."/>
            <person name="Molnar I."/>
            <person name="Rensing C."/>
            <person name="Kennell J.C."/>
            <person name="Zamora J."/>
            <person name="Farman M.L."/>
            <person name="Selker E.U."/>
            <person name="Salamov A."/>
            <person name="Shapiro H."/>
            <person name="Pangilinan J."/>
            <person name="Lindquist E."/>
            <person name="Lamers C."/>
            <person name="Grigoriev I.V."/>
            <person name="Geiser D.M."/>
            <person name="Covert S.F."/>
            <person name="Temporini E."/>
            <person name="Vanetten H.D."/>
        </authorList>
    </citation>
    <scope>NUCLEOTIDE SEQUENCE [LARGE SCALE GENOMIC DNA]</scope>
    <source>
        <strain evidence="9">ATCC MYA-4622 / CBS 123669 / FGSC 9596 / NRRL 45880 / 77-13-4</strain>
    </source>
</reference>
<name>C7ZN11_FUSV7</name>
<dbReference type="OrthoDB" id="3037908at2759"/>
<dbReference type="GO" id="GO:0006351">
    <property type="term" value="P:DNA-templated transcription"/>
    <property type="evidence" value="ECO:0007669"/>
    <property type="project" value="InterPro"/>
</dbReference>
<dbReference type="InParanoid" id="C7ZN11"/>
<dbReference type="GO" id="GO:0005634">
    <property type="term" value="C:nucleus"/>
    <property type="evidence" value="ECO:0007669"/>
    <property type="project" value="UniProtKB-SubCell"/>
</dbReference>
<feature type="region of interest" description="Disordered" evidence="6">
    <location>
        <begin position="424"/>
        <end position="457"/>
    </location>
</feature>
<dbReference type="InterPro" id="IPR007219">
    <property type="entry name" value="XnlR_reg_dom"/>
</dbReference>
<proteinExistence type="predicted"/>
<evidence type="ECO:0000259" key="7">
    <source>
        <dbReference type="SMART" id="SM00906"/>
    </source>
</evidence>
<comment type="subcellular location">
    <subcellularLocation>
        <location evidence="1">Nucleus</location>
    </subcellularLocation>
</comment>
<dbReference type="CDD" id="cd12148">
    <property type="entry name" value="fungal_TF_MHR"/>
    <property type="match status" value="1"/>
</dbReference>
<evidence type="ECO:0000256" key="4">
    <source>
        <dbReference type="ARBA" id="ARBA00023163"/>
    </source>
</evidence>
<evidence type="ECO:0000256" key="3">
    <source>
        <dbReference type="ARBA" id="ARBA00023015"/>
    </source>
</evidence>
<keyword evidence="3" id="KW-0805">Transcription regulation</keyword>
<dbReference type="eggNOG" id="KOG1591">
    <property type="taxonomic scope" value="Eukaryota"/>
</dbReference>
<dbReference type="PANTHER" id="PTHR47338">
    <property type="entry name" value="ZN(II)2CYS6 TRANSCRIPTION FACTOR (EUROFUNG)-RELATED"/>
    <property type="match status" value="1"/>
</dbReference>
<evidence type="ECO:0000313" key="8">
    <source>
        <dbReference type="EMBL" id="EEU34585.1"/>
    </source>
</evidence>
<keyword evidence="4" id="KW-0804">Transcription</keyword>
<dbReference type="Proteomes" id="UP000005206">
    <property type="component" value="Unassembled WGS sequence"/>
</dbReference>
<feature type="domain" description="Xylanolytic transcriptional activator regulatory" evidence="7">
    <location>
        <begin position="194"/>
        <end position="275"/>
    </location>
</feature>
<sequence>MRQDQTKVWQLEAQVEDRLNKARQSIAQKCHSKGSEKMGEMTDPVKPGNLEHSPQFMTFRKDSTLPLQGIIESLTETFFRLPYSDMMIIHPARYMQAFRGDATRKPPQYLQYAICALAAIGNSMDDSHHFFYQRARQSLEAVNSKVPNAKAPRVWIKANPSYKGLDEQHVSIHHAQAWILINIYEDKAMLCTRAIMSVARTRQICLLMGLDLLDSEHRSVDHELSLLSWVELEECRRVFWCSFVLDAFASMSTGLPSLINMDNVAIRLPSSDNAFISEVREETSFLHTILEDAQPAGFAGFAGIVIVCQVFKDILRHTIESSCAGAKDFGANKHQLLAKRGREGYGHHQDNTLCSLSLYVVTTALVFMAKQGSVSAIRDLGVTVSLMEKISPTHKLTRVFQHQVCSDICLSGIGAYIHIPASSKSTVRTSQTTPPSSGPVSSHNTAPQDVQPSSMKQRNLAAWAVEEDPESLAWDCFSALLAAAKHNASAPNRMVVLNRDRCQVSSIGNEHMMSNDTIDTVSRHSPGMMGKHLIDANEVQQDYALPSTLTVLDDPLSWAGFWEICDNNPEGTFDSAPHSGSTALGGIVTLQE</sequence>
<dbReference type="Pfam" id="PF04082">
    <property type="entry name" value="Fungal_trans"/>
    <property type="match status" value="1"/>
</dbReference>
<dbReference type="KEGG" id="nhe:NECHADRAFT_88967"/>
<dbReference type="HOGENOM" id="CLU_460850_0_0_1"/>
<organism evidence="8 9">
    <name type="scientific">Fusarium vanettenii (strain ATCC MYA-4622 / CBS 123669 / FGSC 9596 / NRRL 45880 / 77-13-4)</name>
    <name type="common">Fusarium solani subsp. pisi</name>
    <dbReference type="NCBI Taxonomy" id="660122"/>
    <lineage>
        <taxon>Eukaryota</taxon>
        <taxon>Fungi</taxon>
        <taxon>Dikarya</taxon>
        <taxon>Ascomycota</taxon>
        <taxon>Pezizomycotina</taxon>
        <taxon>Sordariomycetes</taxon>
        <taxon>Hypocreomycetidae</taxon>
        <taxon>Hypocreales</taxon>
        <taxon>Nectriaceae</taxon>
        <taxon>Fusarium</taxon>
        <taxon>Fusarium solani species complex</taxon>
        <taxon>Fusarium vanettenii</taxon>
    </lineage>
</organism>
<keyword evidence="2" id="KW-0479">Metal-binding</keyword>
<evidence type="ECO:0000256" key="2">
    <source>
        <dbReference type="ARBA" id="ARBA00022723"/>
    </source>
</evidence>
<dbReference type="GeneID" id="9678725"/>
<evidence type="ECO:0000256" key="1">
    <source>
        <dbReference type="ARBA" id="ARBA00004123"/>
    </source>
</evidence>
<gene>
    <name evidence="8" type="ORF">NECHADRAFT_88967</name>
</gene>
<dbReference type="VEuPathDB" id="FungiDB:NECHADRAFT_88967"/>
<keyword evidence="5" id="KW-0539">Nucleus</keyword>
<dbReference type="AlphaFoldDB" id="C7ZN11"/>
<evidence type="ECO:0000313" key="9">
    <source>
        <dbReference type="Proteomes" id="UP000005206"/>
    </source>
</evidence>